<evidence type="ECO:0000256" key="3">
    <source>
        <dbReference type="ARBA" id="ARBA00022448"/>
    </source>
</evidence>
<accession>A0A1Y5SMZ2</accession>
<keyword evidence="3" id="KW-0813">Transport</keyword>
<dbReference type="STRING" id="315423.SAMN04488020_104148"/>
<dbReference type="GO" id="GO:0042773">
    <property type="term" value="P:ATP synthesis coupled electron transport"/>
    <property type="evidence" value="ECO:0007669"/>
    <property type="project" value="TreeGrafter"/>
</dbReference>
<evidence type="ECO:0000313" key="15">
    <source>
        <dbReference type="EMBL" id="SLN41350.1"/>
    </source>
</evidence>
<dbReference type="Gene3D" id="2.60.40.420">
    <property type="entry name" value="Cupredoxins - blue copper proteins"/>
    <property type="match status" value="1"/>
</dbReference>
<organism evidence="15 16">
    <name type="scientific">Palleronia marisminoris</name>
    <dbReference type="NCBI Taxonomy" id="315423"/>
    <lineage>
        <taxon>Bacteria</taxon>
        <taxon>Pseudomonadati</taxon>
        <taxon>Pseudomonadota</taxon>
        <taxon>Alphaproteobacteria</taxon>
        <taxon>Rhodobacterales</taxon>
        <taxon>Roseobacteraceae</taxon>
        <taxon>Palleronia</taxon>
    </lineage>
</organism>
<keyword evidence="8" id="KW-0186">Copper</keyword>
<feature type="domain" description="Cytochrome oxidase subunit II copper A binding" evidence="13">
    <location>
        <begin position="108"/>
        <end position="224"/>
    </location>
</feature>
<keyword evidence="5 11" id="KW-0479">Metal-binding</keyword>
<feature type="transmembrane region" description="Helical" evidence="12">
    <location>
        <begin position="74"/>
        <end position="98"/>
    </location>
</feature>
<dbReference type="GO" id="GO:0016020">
    <property type="term" value="C:membrane"/>
    <property type="evidence" value="ECO:0007669"/>
    <property type="project" value="UniProtKB-SubCell"/>
</dbReference>
<dbReference type="PROSITE" id="PS51257">
    <property type="entry name" value="PROKAR_LIPOPROTEIN"/>
    <property type="match status" value="1"/>
</dbReference>
<evidence type="ECO:0000256" key="5">
    <source>
        <dbReference type="ARBA" id="ARBA00022723"/>
    </source>
</evidence>
<feature type="transmembrane region" description="Helical" evidence="12">
    <location>
        <begin position="41"/>
        <end position="62"/>
    </location>
</feature>
<evidence type="ECO:0000256" key="8">
    <source>
        <dbReference type="ARBA" id="ARBA00023008"/>
    </source>
</evidence>
<reference evidence="15 16" key="1">
    <citation type="submission" date="2017-03" db="EMBL/GenBank/DDBJ databases">
        <authorList>
            <person name="Afonso C.L."/>
            <person name="Miller P.J."/>
            <person name="Scott M.A."/>
            <person name="Spackman E."/>
            <person name="Goraichik I."/>
            <person name="Dimitrov K.M."/>
            <person name="Suarez D.L."/>
            <person name="Swayne D.E."/>
        </authorList>
    </citation>
    <scope>NUCLEOTIDE SEQUENCE [LARGE SCALE GENOMIC DNA]</scope>
    <source>
        <strain evidence="15 16">CECT 7066</strain>
    </source>
</reference>
<keyword evidence="4 11" id="KW-0349">Heme</keyword>
<keyword evidence="6" id="KW-0249">Electron transport</keyword>
<evidence type="ECO:0000256" key="11">
    <source>
        <dbReference type="PROSITE-ProRule" id="PRU00433"/>
    </source>
</evidence>
<protein>
    <submittedName>
        <fullName evidence="15">Cytochrome c oxidase subunit 2</fullName>
        <ecNumber evidence="15">1.9.3.1</ecNumber>
    </submittedName>
</protein>
<evidence type="ECO:0000256" key="12">
    <source>
        <dbReference type="SAM" id="Phobius"/>
    </source>
</evidence>
<keyword evidence="7 11" id="KW-0408">Iron</keyword>
<comment type="subcellular location">
    <subcellularLocation>
        <location evidence="1">Membrane</location>
    </subcellularLocation>
</comment>
<evidence type="ECO:0000256" key="6">
    <source>
        <dbReference type="ARBA" id="ARBA00022982"/>
    </source>
</evidence>
<dbReference type="GO" id="GO:0004129">
    <property type="term" value="F:cytochrome-c oxidase activity"/>
    <property type="evidence" value="ECO:0007669"/>
    <property type="project" value="UniProtKB-EC"/>
</dbReference>
<evidence type="ECO:0000256" key="7">
    <source>
        <dbReference type="ARBA" id="ARBA00023004"/>
    </source>
</evidence>
<keyword evidence="15" id="KW-0560">Oxidoreductase</keyword>
<dbReference type="PROSITE" id="PS51007">
    <property type="entry name" value="CYTC"/>
    <property type="match status" value="1"/>
</dbReference>
<dbReference type="Pfam" id="PF00116">
    <property type="entry name" value="COX2"/>
    <property type="match status" value="1"/>
</dbReference>
<dbReference type="PANTHER" id="PTHR22888">
    <property type="entry name" value="CYTOCHROME C OXIDASE, SUBUNIT II"/>
    <property type="match status" value="1"/>
</dbReference>
<comment type="catalytic activity">
    <reaction evidence="10">
        <text>4 Fe(II)-[cytochrome c] + O2 + 8 H(+)(in) = 4 Fe(III)-[cytochrome c] + 2 H2O + 4 H(+)(out)</text>
        <dbReference type="Rhea" id="RHEA:11436"/>
        <dbReference type="Rhea" id="RHEA-COMP:10350"/>
        <dbReference type="Rhea" id="RHEA-COMP:14399"/>
        <dbReference type="ChEBI" id="CHEBI:15377"/>
        <dbReference type="ChEBI" id="CHEBI:15378"/>
        <dbReference type="ChEBI" id="CHEBI:15379"/>
        <dbReference type="ChEBI" id="CHEBI:29033"/>
        <dbReference type="ChEBI" id="CHEBI:29034"/>
        <dbReference type="EC" id="7.1.1.9"/>
    </reaction>
</comment>
<dbReference type="PROSITE" id="PS50857">
    <property type="entry name" value="COX2_CUA"/>
    <property type="match status" value="1"/>
</dbReference>
<dbReference type="GO" id="GO:0005507">
    <property type="term" value="F:copper ion binding"/>
    <property type="evidence" value="ECO:0007669"/>
    <property type="project" value="InterPro"/>
</dbReference>
<dbReference type="AlphaFoldDB" id="A0A1Y5SMZ2"/>
<evidence type="ECO:0000256" key="2">
    <source>
        <dbReference type="ARBA" id="ARBA00007866"/>
    </source>
</evidence>
<evidence type="ECO:0000259" key="14">
    <source>
        <dbReference type="PROSITE" id="PS51007"/>
    </source>
</evidence>
<dbReference type="GO" id="GO:0020037">
    <property type="term" value="F:heme binding"/>
    <property type="evidence" value="ECO:0007669"/>
    <property type="project" value="InterPro"/>
</dbReference>
<comment type="similarity">
    <text evidence="2">Belongs to the cytochrome c oxidase subunit 2 family.</text>
</comment>
<dbReference type="EC" id="1.9.3.1" evidence="15"/>
<dbReference type="EMBL" id="FWFV01000004">
    <property type="protein sequence ID" value="SLN41350.1"/>
    <property type="molecule type" value="Genomic_DNA"/>
</dbReference>
<dbReference type="OrthoDB" id="9781261at2"/>
<dbReference type="GO" id="GO:0016491">
    <property type="term" value="F:oxidoreductase activity"/>
    <property type="evidence" value="ECO:0007669"/>
    <property type="project" value="UniProtKB-KW"/>
</dbReference>
<keyword evidence="9 12" id="KW-0472">Membrane</keyword>
<dbReference type="InterPro" id="IPR036909">
    <property type="entry name" value="Cyt_c-like_dom_sf"/>
</dbReference>
<sequence length="327" mass="35087">MRPLVLPAAAILAIALAGCRGPQSALDPAGADASSLASLFWVMLAGAVVLWLLMNGLIFYAWRAKPRPISSKAARILIFGGGVVFPTFVLFFLLAYGLSMMPDQRAPGEGLRVEVTGEQWWFRVAYWPEGASEPIHSANEIVLPVGVRSEITLKADQVIHSFWLPSIAGKTDMFPGRVTRMSLLPTEPGEFRGQCAEFCGESHAWMAFTARTMTPDDFAAWVEAEAAPAAVPETDLQARGLDVFLSEGCGGCHAIRGTPARGRVGPDLTHLASRGNLAAGALKVTVPDLIAWISHPEAIKPGAKMPAFDHLPREDIAAMAAYLESLE</sequence>
<evidence type="ECO:0000256" key="10">
    <source>
        <dbReference type="ARBA" id="ARBA00047816"/>
    </source>
</evidence>
<dbReference type="InterPro" id="IPR002429">
    <property type="entry name" value="CcO_II-like_C"/>
</dbReference>
<evidence type="ECO:0000256" key="9">
    <source>
        <dbReference type="ARBA" id="ARBA00023136"/>
    </source>
</evidence>
<dbReference type="Proteomes" id="UP000193870">
    <property type="component" value="Unassembled WGS sequence"/>
</dbReference>
<proteinExistence type="inferred from homology"/>
<feature type="domain" description="Cytochrome c" evidence="14">
    <location>
        <begin position="235"/>
        <end position="327"/>
    </location>
</feature>
<dbReference type="SUPFAM" id="SSF49503">
    <property type="entry name" value="Cupredoxins"/>
    <property type="match status" value="1"/>
</dbReference>
<keyword evidence="16" id="KW-1185">Reference proteome</keyword>
<dbReference type="SUPFAM" id="SSF46626">
    <property type="entry name" value="Cytochrome c"/>
    <property type="match status" value="1"/>
</dbReference>
<evidence type="ECO:0000256" key="1">
    <source>
        <dbReference type="ARBA" id="ARBA00004370"/>
    </source>
</evidence>
<evidence type="ECO:0000256" key="4">
    <source>
        <dbReference type="ARBA" id="ARBA00022617"/>
    </source>
</evidence>
<dbReference type="InterPro" id="IPR008972">
    <property type="entry name" value="Cupredoxin"/>
</dbReference>
<dbReference type="RefSeq" id="WP_085853770.1">
    <property type="nucleotide sequence ID" value="NZ_FOPF01000004.1"/>
</dbReference>
<dbReference type="InterPro" id="IPR001505">
    <property type="entry name" value="Copper_CuA"/>
</dbReference>
<dbReference type="InterPro" id="IPR045187">
    <property type="entry name" value="CcO_II"/>
</dbReference>
<keyword evidence="12" id="KW-0812">Transmembrane</keyword>
<keyword evidence="12" id="KW-1133">Transmembrane helix</keyword>
<evidence type="ECO:0000259" key="13">
    <source>
        <dbReference type="PROSITE" id="PS50857"/>
    </source>
</evidence>
<dbReference type="PANTHER" id="PTHR22888:SF9">
    <property type="entry name" value="CYTOCHROME C OXIDASE SUBUNIT 2"/>
    <property type="match status" value="1"/>
</dbReference>
<name>A0A1Y5SMZ2_9RHOB</name>
<dbReference type="PROSITE" id="PS00078">
    <property type="entry name" value="COX2"/>
    <property type="match status" value="1"/>
</dbReference>
<gene>
    <name evidence="15" type="primary">ctaC_2</name>
    <name evidence="15" type="ORF">PAM7066_01771</name>
</gene>
<evidence type="ECO:0000313" key="16">
    <source>
        <dbReference type="Proteomes" id="UP000193870"/>
    </source>
</evidence>
<dbReference type="InterPro" id="IPR009056">
    <property type="entry name" value="Cyt_c-like_dom"/>
</dbReference>
<dbReference type="Pfam" id="PF00034">
    <property type="entry name" value="Cytochrom_C"/>
    <property type="match status" value="1"/>
</dbReference>